<dbReference type="RefSeq" id="WP_012991167.1">
    <property type="nucleotide sequence ID" value="NC_013894.1"/>
</dbReference>
<keyword evidence="7 8" id="KW-0012">Acyltransferase</keyword>
<organism evidence="10 11">
    <name type="scientific">Thermocrinis albus (strain DSM 14484 / JCM 11386 / HI 11/12)</name>
    <dbReference type="NCBI Taxonomy" id="638303"/>
    <lineage>
        <taxon>Bacteria</taxon>
        <taxon>Pseudomonadati</taxon>
        <taxon>Aquificota</taxon>
        <taxon>Aquificia</taxon>
        <taxon>Aquificales</taxon>
        <taxon>Aquificaceae</taxon>
        <taxon>Thermocrinis</taxon>
    </lineage>
</organism>
<keyword evidence="4 8" id="KW-0808">Transferase</keyword>
<evidence type="ECO:0000259" key="9">
    <source>
        <dbReference type="Pfam" id="PF13720"/>
    </source>
</evidence>
<evidence type="ECO:0000256" key="2">
    <source>
        <dbReference type="ARBA" id="ARBA00022516"/>
    </source>
</evidence>
<dbReference type="UniPathway" id="UPA00359">
    <property type="reaction ID" value="UER00477"/>
</dbReference>
<comment type="pathway">
    <text evidence="8">Glycolipid biosynthesis; lipid IV(A) biosynthesis; lipid IV(A) from (3R)-3-hydroxytetradecanoyl-[acyl-carrier-protein] and UDP-N-acetyl-alpha-D-glucosamine: step 1/6.</text>
</comment>
<evidence type="ECO:0000256" key="5">
    <source>
        <dbReference type="ARBA" id="ARBA00022737"/>
    </source>
</evidence>
<evidence type="ECO:0000256" key="7">
    <source>
        <dbReference type="ARBA" id="ARBA00023315"/>
    </source>
</evidence>
<dbReference type="GO" id="GO:0008780">
    <property type="term" value="F:acyl-[acyl-carrier-protein]-UDP-N-acetylglucosamine O-acyltransferase activity"/>
    <property type="evidence" value="ECO:0007669"/>
    <property type="project" value="UniProtKB-UniRule"/>
</dbReference>
<keyword evidence="6 8" id="KW-0443">Lipid metabolism</keyword>
<sequence length="261" mass="28295">MKVHPTAVLEGNVELEEDVEIGPYTVLIGEIKIGKGTKIGARVTIKGKVTIGSHCRIYDGAIIGEEPQHLRYGGEPTEVIVGNNVIIREYVTIHRGTAIGIGKTIVEDDVLLMAYSHVAHDCIVRKGVIMANCATLGGHVEVGEYAFIGGLSAVHQWARVGAYAMVGGLSGVSLDIPPYTRASGQHALLYGVNTVGLERRGFTKEQIAIIKKAYRILFRSGMLKKDAIQLLLSEYGHHQEVRKLVEFLQTTRRGVARSAGS</sequence>
<dbReference type="NCBIfam" id="TIGR01852">
    <property type="entry name" value="lipid_A_lpxA"/>
    <property type="match status" value="1"/>
</dbReference>
<comment type="similarity">
    <text evidence="8">Belongs to the transferase hexapeptide repeat family. LpxA subfamily.</text>
</comment>
<dbReference type="InterPro" id="IPR037157">
    <property type="entry name" value="Acetyltransf_C_sf"/>
</dbReference>
<evidence type="ECO:0000313" key="11">
    <source>
        <dbReference type="Proteomes" id="UP000002043"/>
    </source>
</evidence>
<dbReference type="SMR" id="D3SNM3"/>
<keyword evidence="2 8" id="KW-0444">Lipid biosynthesis</keyword>
<dbReference type="InterPro" id="IPR011004">
    <property type="entry name" value="Trimer_LpxA-like_sf"/>
</dbReference>
<dbReference type="HOGENOM" id="CLU_061249_0_0_0"/>
<keyword evidence="5 8" id="KW-0677">Repeat</keyword>
<accession>D3SNM3</accession>
<dbReference type="GO" id="GO:0016020">
    <property type="term" value="C:membrane"/>
    <property type="evidence" value="ECO:0007669"/>
    <property type="project" value="GOC"/>
</dbReference>
<dbReference type="Pfam" id="PF00132">
    <property type="entry name" value="Hexapep"/>
    <property type="match status" value="2"/>
</dbReference>
<name>D3SNM3_THEAH</name>
<comment type="subunit">
    <text evidence="8">Homotrimer.</text>
</comment>
<keyword evidence="1 8" id="KW-0963">Cytoplasm</keyword>
<comment type="catalytic activity">
    <reaction evidence="8">
        <text>a (3R)-hydroxyacyl-[ACP] + UDP-N-acetyl-alpha-D-glucosamine = a UDP-3-O-[(3R)-3-hydroxyacyl]-N-acetyl-alpha-D-glucosamine + holo-[ACP]</text>
        <dbReference type="Rhea" id="RHEA:67812"/>
        <dbReference type="Rhea" id="RHEA-COMP:9685"/>
        <dbReference type="Rhea" id="RHEA-COMP:9945"/>
        <dbReference type="ChEBI" id="CHEBI:57705"/>
        <dbReference type="ChEBI" id="CHEBI:64479"/>
        <dbReference type="ChEBI" id="CHEBI:78827"/>
        <dbReference type="ChEBI" id="CHEBI:173225"/>
        <dbReference type="EC" id="2.3.1.129"/>
    </reaction>
</comment>
<dbReference type="PROSITE" id="PS00101">
    <property type="entry name" value="HEXAPEP_TRANSFERASES"/>
    <property type="match status" value="2"/>
</dbReference>
<gene>
    <name evidence="8" type="primary">lpxA</name>
    <name evidence="10" type="ordered locus">Thal_0123</name>
</gene>
<dbReference type="EC" id="2.3.1.129" evidence="8"/>
<dbReference type="Proteomes" id="UP000002043">
    <property type="component" value="Chromosome"/>
</dbReference>
<dbReference type="SUPFAM" id="SSF51161">
    <property type="entry name" value="Trimeric LpxA-like enzymes"/>
    <property type="match status" value="1"/>
</dbReference>
<dbReference type="GO" id="GO:0009245">
    <property type="term" value="P:lipid A biosynthetic process"/>
    <property type="evidence" value="ECO:0007669"/>
    <property type="project" value="UniProtKB-UniRule"/>
</dbReference>
<feature type="domain" description="UDP N-acetylglucosamine O-acyltransferase C-terminal" evidence="9">
    <location>
        <begin position="175"/>
        <end position="255"/>
    </location>
</feature>
<dbReference type="PANTHER" id="PTHR43480:SF1">
    <property type="entry name" value="ACYL-[ACYL-CARRIER-PROTEIN]--UDP-N-ACETYLGLUCOSAMINE O-ACYLTRANSFERASE, MITOCHONDRIAL-RELATED"/>
    <property type="match status" value="1"/>
</dbReference>
<dbReference type="CDD" id="cd03351">
    <property type="entry name" value="LbH_UDP-GlcNAc_AT"/>
    <property type="match status" value="1"/>
</dbReference>
<evidence type="ECO:0000256" key="4">
    <source>
        <dbReference type="ARBA" id="ARBA00022679"/>
    </source>
</evidence>
<evidence type="ECO:0000313" key="10">
    <source>
        <dbReference type="EMBL" id="ADC88760.1"/>
    </source>
</evidence>
<dbReference type="OrthoDB" id="9807278at2"/>
<comment type="function">
    <text evidence="8">Involved in the biosynthesis of lipid A, a phosphorylated glycolipid that anchors the lipopolysaccharide to the outer membrane of the cell.</text>
</comment>
<evidence type="ECO:0000256" key="3">
    <source>
        <dbReference type="ARBA" id="ARBA00022556"/>
    </source>
</evidence>
<dbReference type="HAMAP" id="MF_00387">
    <property type="entry name" value="LpxA"/>
    <property type="match status" value="1"/>
</dbReference>
<dbReference type="InterPro" id="IPR018357">
    <property type="entry name" value="Hexapep_transf_CS"/>
</dbReference>
<dbReference type="Pfam" id="PF13720">
    <property type="entry name" value="Acetyltransf_11"/>
    <property type="match status" value="1"/>
</dbReference>
<keyword evidence="11" id="KW-1185">Reference proteome</keyword>
<evidence type="ECO:0000256" key="8">
    <source>
        <dbReference type="HAMAP-Rule" id="MF_00387"/>
    </source>
</evidence>
<dbReference type="Gene3D" id="1.20.1180.10">
    <property type="entry name" value="Udp N-acetylglucosamine O-acyltransferase, C-terminal domain"/>
    <property type="match status" value="1"/>
</dbReference>
<dbReference type="AlphaFoldDB" id="D3SNM3"/>
<dbReference type="Gene3D" id="2.160.10.10">
    <property type="entry name" value="Hexapeptide repeat proteins"/>
    <property type="match status" value="1"/>
</dbReference>
<comment type="subcellular location">
    <subcellularLocation>
        <location evidence="8">Cytoplasm</location>
    </subcellularLocation>
</comment>
<dbReference type="InterPro" id="IPR029098">
    <property type="entry name" value="Acetyltransf_C"/>
</dbReference>
<evidence type="ECO:0000256" key="1">
    <source>
        <dbReference type="ARBA" id="ARBA00022490"/>
    </source>
</evidence>
<protein>
    <recommendedName>
        <fullName evidence="8">Acyl-[acyl-carrier-protein]--UDP-N-acetylglucosamine O-acyltransferase</fullName>
        <shortName evidence="8">UDP-N-acetylglucosamine acyltransferase</shortName>
        <ecNumber evidence="8">2.3.1.129</ecNumber>
    </recommendedName>
</protein>
<dbReference type="PANTHER" id="PTHR43480">
    <property type="entry name" value="ACYL-[ACYL-CARRIER-PROTEIN]--UDP-N-ACETYLGLUCOSAMINE O-ACYLTRANSFERASE"/>
    <property type="match status" value="1"/>
</dbReference>
<dbReference type="InterPro" id="IPR001451">
    <property type="entry name" value="Hexapep"/>
</dbReference>
<dbReference type="STRING" id="638303.Thal_0123"/>
<evidence type="ECO:0000256" key="6">
    <source>
        <dbReference type="ARBA" id="ARBA00023098"/>
    </source>
</evidence>
<dbReference type="eggNOG" id="COG1043">
    <property type="taxonomic scope" value="Bacteria"/>
</dbReference>
<dbReference type="PIRSF" id="PIRSF000456">
    <property type="entry name" value="UDP-GlcNAc_acltr"/>
    <property type="match status" value="1"/>
</dbReference>
<reference evidence="11" key="1">
    <citation type="journal article" date="2010" name="Stand. Genomic Sci.">
        <title>Complete genome sequence of Thermocrinis albus type strain (HI 11/12T).</title>
        <authorList>
            <person name="Wirth R."/>
            <person name="Sikorski J."/>
            <person name="Brambilla E."/>
            <person name="Misra M."/>
            <person name="Lapidus A."/>
            <person name="Copeland A."/>
            <person name="Nolan M."/>
            <person name="Lucas S."/>
            <person name="Chen F."/>
            <person name="Tice H."/>
            <person name="Cheng J.F."/>
            <person name="Han C."/>
            <person name="Detter J.C."/>
            <person name="Tapia R."/>
            <person name="Bruce D."/>
            <person name="Goodwin L."/>
            <person name="Pitluck S."/>
            <person name="Pati A."/>
            <person name="Anderson I."/>
            <person name="Ivanova N."/>
            <person name="Mavromatis K."/>
            <person name="Mikhailova N."/>
            <person name="Chen A."/>
            <person name="Palaniappan K."/>
            <person name="Bilek Y."/>
            <person name="Hader T."/>
            <person name="Land M."/>
            <person name="Hauser L."/>
            <person name="Chang Y.J."/>
            <person name="Jeffries C.D."/>
            <person name="Tindall B.J."/>
            <person name="Rohde M."/>
            <person name="Goker M."/>
            <person name="Bristow J."/>
            <person name="Eisen J.A."/>
            <person name="Markowitz V."/>
            <person name="Hugenholtz P."/>
            <person name="Kyrpides N.C."/>
            <person name="Klenk H.P."/>
        </authorList>
    </citation>
    <scope>NUCLEOTIDE SEQUENCE [LARGE SCALE GENOMIC DNA]</scope>
    <source>
        <strain evidence="11">DSM 14484 / JCM 11386 / HI 11/12</strain>
    </source>
</reference>
<dbReference type="KEGG" id="tal:Thal_0123"/>
<dbReference type="EMBL" id="CP001931">
    <property type="protein sequence ID" value="ADC88760.1"/>
    <property type="molecule type" value="Genomic_DNA"/>
</dbReference>
<dbReference type="InterPro" id="IPR010137">
    <property type="entry name" value="Lipid_A_LpxA"/>
</dbReference>
<keyword evidence="3 8" id="KW-0441">Lipid A biosynthesis</keyword>
<proteinExistence type="inferred from homology"/>
<dbReference type="NCBIfam" id="NF003657">
    <property type="entry name" value="PRK05289.1"/>
    <property type="match status" value="1"/>
</dbReference>
<dbReference type="GO" id="GO:0005737">
    <property type="term" value="C:cytoplasm"/>
    <property type="evidence" value="ECO:0007669"/>
    <property type="project" value="UniProtKB-SubCell"/>
</dbReference>